<keyword evidence="1" id="KW-0472">Membrane</keyword>
<keyword evidence="1" id="KW-1133">Transmembrane helix</keyword>
<accession>H1HL37</accession>
<proteinExistence type="predicted"/>
<dbReference type="STRING" id="999422.HMPREF9944_00881"/>
<feature type="transmembrane region" description="Helical" evidence="1">
    <location>
        <begin position="20"/>
        <end position="42"/>
    </location>
</feature>
<comment type="caution">
    <text evidence="2">The sequence shown here is derived from an EMBL/GenBank/DDBJ whole genome shotgun (WGS) entry which is preliminary data.</text>
</comment>
<evidence type="ECO:0000313" key="3">
    <source>
        <dbReference type="Proteomes" id="UP000003167"/>
    </source>
</evidence>
<dbReference type="HOGENOM" id="CLU_2827593_0_0_10"/>
<keyword evidence="3" id="KW-1185">Reference proteome</keyword>
<keyword evidence="1" id="KW-0812">Transmembrane</keyword>
<dbReference type="Proteomes" id="UP000003167">
    <property type="component" value="Unassembled WGS sequence"/>
</dbReference>
<dbReference type="AlphaFoldDB" id="H1HL37"/>
<protein>
    <submittedName>
        <fullName evidence="2">Uncharacterized protein</fullName>
    </submittedName>
</protein>
<dbReference type="EMBL" id="AGEK01000017">
    <property type="protein sequence ID" value="EHO72501.1"/>
    <property type="molecule type" value="Genomic_DNA"/>
</dbReference>
<organism evidence="2 3">
    <name type="scientific">Segatella maculosa OT 289</name>
    <dbReference type="NCBI Taxonomy" id="999422"/>
    <lineage>
        <taxon>Bacteria</taxon>
        <taxon>Pseudomonadati</taxon>
        <taxon>Bacteroidota</taxon>
        <taxon>Bacteroidia</taxon>
        <taxon>Bacteroidales</taxon>
        <taxon>Prevotellaceae</taxon>
        <taxon>Segatella</taxon>
    </lineage>
</organism>
<reference evidence="2 3" key="1">
    <citation type="submission" date="2011-12" db="EMBL/GenBank/DDBJ databases">
        <title>The Genome Sequence of Prevotella maculosa OT 289.</title>
        <authorList>
            <consortium name="The Broad Institute Genome Sequencing Platform"/>
            <person name="Earl A."/>
            <person name="Ward D."/>
            <person name="Feldgarden M."/>
            <person name="Gevers D."/>
            <person name="Izard J."/>
            <person name="Blanton J.M."/>
            <person name="Mathney J."/>
            <person name="Tanner A.C."/>
            <person name="Dewhirst F.E."/>
            <person name="Young S.K."/>
            <person name="Zeng Q."/>
            <person name="Gargeya S."/>
            <person name="Fitzgerald M."/>
            <person name="Haas B."/>
            <person name="Abouelleil A."/>
            <person name="Alvarado L."/>
            <person name="Arachchi H.M."/>
            <person name="Berlin A."/>
            <person name="Chapman S.B."/>
            <person name="Gearin G."/>
            <person name="Goldberg J."/>
            <person name="Griggs A."/>
            <person name="Gujja S."/>
            <person name="Hansen M."/>
            <person name="Heiman D."/>
            <person name="Howarth C."/>
            <person name="Larimer J."/>
            <person name="Lui A."/>
            <person name="MacDonald P.J.P."/>
            <person name="McCowen C."/>
            <person name="Montmayeur A."/>
            <person name="Murphy C."/>
            <person name="Neiman D."/>
            <person name="Pearson M."/>
            <person name="Priest M."/>
            <person name="Roberts A."/>
            <person name="Saif S."/>
            <person name="Shea T."/>
            <person name="Sisk P."/>
            <person name="Stolte C."/>
            <person name="Sykes S."/>
            <person name="Wortman J."/>
            <person name="Nusbaum C."/>
            <person name="Birren B."/>
        </authorList>
    </citation>
    <scope>NUCLEOTIDE SEQUENCE [LARGE SCALE GENOMIC DNA]</scope>
    <source>
        <strain evidence="2 3">OT 289</strain>
    </source>
</reference>
<name>H1HL37_9BACT</name>
<gene>
    <name evidence="2" type="ORF">HMPREF9944_00881</name>
</gene>
<sequence length="66" mass="7235">MQPVTPLDLWALLTLSKDGNPIYCNSMLLATGRLVFLVQFLFGGKYIAAIGGQCCKRCAFHSQSIL</sequence>
<evidence type="ECO:0000313" key="2">
    <source>
        <dbReference type="EMBL" id="EHO72501.1"/>
    </source>
</evidence>
<evidence type="ECO:0000256" key="1">
    <source>
        <dbReference type="SAM" id="Phobius"/>
    </source>
</evidence>